<dbReference type="AlphaFoldDB" id="A0A067P5X7"/>
<dbReference type="GO" id="GO:0008168">
    <property type="term" value="F:methyltransferase activity"/>
    <property type="evidence" value="ECO:0007669"/>
    <property type="project" value="InterPro"/>
</dbReference>
<dbReference type="OrthoDB" id="421327at2759"/>
<dbReference type="Proteomes" id="UP000027073">
    <property type="component" value="Unassembled WGS sequence"/>
</dbReference>
<feature type="compositionally biased region" description="Basic and acidic residues" evidence="8">
    <location>
        <begin position="630"/>
        <end position="642"/>
    </location>
</feature>
<sequence length="642" mass="71716">MHPRLNVLVAFHVCARRIPRHLIRPSGARRYVSSNTETAQPNPPLDLDPSFQALLRDVDISLERHNPKDAALPSRRELEALPVEGNEDSLLLPDDAPHDEYSLRKSPAAHFGSQRIGAVILPLELQASITSIIAESDKQRLHQDAKRLFFDESGNSSAEDAWEVEYDVKYRSRRQAERHYERDGTAFASVALPAHFSAITSVLEHIKHRLEPEWSINNVIDWGAGMGSGLWASLYAFQARLLIQDVEDSKVANSRLTSYIGIDKREGLVRIGKRLLQNLDLGALSLSWQKSFQEGDKVQGSLGHNTLALSAFTLSSLPTPIARKALVKEMWESGADVIVLIDHGTKAGFESIAQAREYLLRRKESADSETLTENSSGCHVIAPCPHDGACPLHHPGSTRLVCGFSQRLQRPSFIRRTKHSGVGHEDVEYSYIAIRRGPRPIASDVKLGRVGEVGRRDLDQKAASPRKELVLHDEHEEMAAVPEHLQESISLTSTDGQSPETGSLSALESALRLEAYHWPRLVFPPLKNNGHVILDSCTPEGKIMRLTIPRSQGKQPYYDARKSSWGDLFPHEPKNAPQERYQPQRAKREGGTTPTKGADIGKRGKTGLKLERDKSVEAFLKEKQKKSRRDRTARIQALREKS</sequence>
<keyword evidence="6" id="KW-0496">Mitochondrion</keyword>
<dbReference type="InParanoid" id="A0A067P5X7"/>
<evidence type="ECO:0000256" key="8">
    <source>
        <dbReference type="SAM" id="MobiDB-lite"/>
    </source>
</evidence>
<dbReference type="InterPro" id="IPR015324">
    <property type="entry name" value="Ribosomal_Rsm22-like"/>
</dbReference>
<dbReference type="EMBL" id="KL198006">
    <property type="protein sequence ID" value="KDQ31281.1"/>
    <property type="molecule type" value="Genomic_DNA"/>
</dbReference>
<comment type="subcellular location">
    <subcellularLocation>
        <location evidence="1">Mitochondrion</location>
    </subcellularLocation>
</comment>
<evidence type="ECO:0000313" key="10">
    <source>
        <dbReference type="Proteomes" id="UP000027073"/>
    </source>
</evidence>
<accession>A0A067P5X7</accession>
<feature type="region of interest" description="Disordered" evidence="8">
    <location>
        <begin position="552"/>
        <end position="642"/>
    </location>
</feature>
<comment type="function">
    <text evidence="7">Mitochondrial ribosome (mitoribosome) assembly factor. Binds at the interface of the head and body domains of the mitochondrial small ribosomal subunit (mt-SSU), occluding the mRNA channel and preventing compaction of the head domain towards the body. Probable inactive methyltransferase: retains the characteristic folding and ability to bind S-adenosyl-L-methionine, but it probably lost its methyltransferase activity.</text>
</comment>
<dbReference type="HOGENOM" id="CLU_019579_0_0_1"/>
<evidence type="ECO:0000256" key="1">
    <source>
        <dbReference type="ARBA" id="ARBA00004173"/>
    </source>
</evidence>
<protein>
    <recommendedName>
        <fullName evidence="11">Rsm22-domain-containing protein</fullName>
    </recommendedName>
</protein>
<evidence type="ECO:0000256" key="4">
    <source>
        <dbReference type="ARBA" id="ARBA00023004"/>
    </source>
</evidence>
<organism evidence="9 10">
    <name type="scientific">Pleurotus ostreatus (strain PC15)</name>
    <name type="common">Oyster mushroom</name>
    <dbReference type="NCBI Taxonomy" id="1137138"/>
    <lineage>
        <taxon>Eukaryota</taxon>
        <taxon>Fungi</taxon>
        <taxon>Dikarya</taxon>
        <taxon>Basidiomycota</taxon>
        <taxon>Agaricomycotina</taxon>
        <taxon>Agaricomycetes</taxon>
        <taxon>Agaricomycetidae</taxon>
        <taxon>Agaricales</taxon>
        <taxon>Pleurotineae</taxon>
        <taxon>Pleurotaceae</taxon>
        <taxon>Pleurotus</taxon>
    </lineage>
</organism>
<dbReference type="GO" id="GO:0006412">
    <property type="term" value="P:translation"/>
    <property type="evidence" value="ECO:0007669"/>
    <property type="project" value="InterPro"/>
</dbReference>
<evidence type="ECO:0000256" key="2">
    <source>
        <dbReference type="ARBA" id="ARBA00022723"/>
    </source>
</evidence>
<dbReference type="VEuPathDB" id="FungiDB:PLEOSDRAFT_1036119"/>
<name>A0A067P5X7_PLEO1</name>
<evidence type="ECO:0000313" key="9">
    <source>
        <dbReference type="EMBL" id="KDQ31281.1"/>
    </source>
</evidence>
<dbReference type="InterPro" id="IPR052571">
    <property type="entry name" value="Mt_RNA_Methyltransferase"/>
</dbReference>
<dbReference type="GO" id="GO:0005763">
    <property type="term" value="C:mitochondrial small ribosomal subunit"/>
    <property type="evidence" value="ECO:0007669"/>
    <property type="project" value="TreeGrafter"/>
</dbReference>
<dbReference type="PANTHER" id="PTHR13184:SF5">
    <property type="entry name" value="METHYLTRANSFERASE-LIKE PROTEIN 17, MITOCHONDRIAL"/>
    <property type="match status" value="1"/>
</dbReference>
<evidence type="ECO:0000256" key="3">
    <source>
        <dbReference type="ARBA" id="ARBA00022946"/>
    </source>
</evidence>
<dbReference type="Pfam" id="PF09243">
    <property type="entry name" value="Rsm22"/>
    <property type="match status" value="2"/>
</dbReference>
<evidence type="ECO:0000256" key="6">
    <source>
        <dbReference type="ARBA" id="ARBA00023128"/>
    </source>
</evidence>
<evidence type="ECO:0000256" key="5">
    <source>
        <dbReference type="ARBA" id="ARBA00023014"/>
    </source>
</evidence>
<keyword evidence="3" id="KW-0809">Transit peptide</keyword>
<evidence type="ECO:0000256" key="7">
    <source>
        <dbReference type="ARBA" id="ARBA00045681"/>
    </source>
</evidence>
<dbReference type="PANTHER" id="PTHR13184">
    <property type="entry name" value="37S RIBOSOMAL PROTEIN S22"/>
    <property type="match status" value="1"/>
</dbReference>
<proteinExistence type="predicted"/>
<keyword evidence="4" id="KW-0408">Iron</keyword>
<evidence type="ECO:0008006" key="11">
    <source>
        <dbReference type="Google" id="ProtNLM"/>
    </source>
</evidence>
<keyword evidence="2" id="KW-0479">Metal-binding</keyword>
<keyword evidence="5" id="KW-0411">Iron-sulfur</keyword>
<reference evidence="10" key="1">
    <citation type="journal article" date="2014" name="Proc. Natl. Acad. Sci. U.S.A.">
        <title>Extensive sampling of basidiomycete genomes demonstrates inadequacy of the white-rot/brown-rot paradigm for wood decay fungi.</title>
        <authorList>
            <person name="Riley R."/>
            <person name="Salamov A.A."/>
            <person name="Brown D.W."/>
            <person name="Nagy L.G."/>
            <person name="Floudas D."/>
            <person name="Held B.W."/>
            <person name="Levasseur A."/>
            <person name="Lombard V."/>
            <person name="Morin E."/>
            <person name="Otillar R."/>
            <person name="Lindquist E.A."/>
            <person name="Sun H."/>
            <person name="LaButti K.M."/>
            <person name="Schmutz J."/>
            <person name="Jabbour D."/>
            <person name="Luo H."/>
            <person name="Baker S.E."/>
            <person name="Pisabarro A.G."/>
            <person name="Walton J.D."/>
            <person name="Blanchette R.A."/>
            <person name="Henrissat B."/>
            <person name="Martin F."/>
            <person name="Cullen D."/>
            <person name="Hibbett D.S."/>
            <person name="Grigoriev I.V."/>
        </authorList>
    </citation>
    <scope>NUCLEOTIDE SEQUENCE [LARGE SCALE GENOMIC DNA]</scope>
    <source>
        <strain evidence="10">PC15</strain>
    </source>
</reference>
<gene>
    <name evidence="9" type="ORF">PLEOSDRAFT_1036119</name>
</gene>
<dbReference type="GO" id="GO:0003735">
    <property type="term" value="F:structural constituent of ribosome"/>
    <property type="evidence" value="ECO:0007669"/>
    <property type="project" value="TreeGrafter"/>
</dbReference>
<feature type="compositionally biased region" description="Basic and acidic residues" evidence="8">
    <location>
        <begin position="608"/>
        <end position="622"/>
    </location>
</feature>
<dbReference type="STRING" id="1137138.A0A067P5X7"/>
<feature type="compositionally biased region" description="Basic and acidic residues" evidence="8">
    <location>
        <begin position="559"/>
        <end position="574"/>
    </location>
</feature>
<dbReference type="GO" id="GO:0046872">
    <property type="term" value="F:metal ion binding"/>
    <property type="evidence" value="ECO:0007669"/>
    <property type="project" value="UniProtKB-KW"/>
</dbReference>
<dbReference type="GO" id="GO:0051536">
    <property type="term" value="F:iron-sulfur cluster binding"/>
    <property type="evidence" value="ECO:0007669"/>
    <property type="project" value="UniProtKB-KW"/>
</dbReference>